<proteinExistence type="predicted"/>
<evidence type="ECO:0000313" key="2">
    <source>
        <dbReference type="EMBL" id="NIY62658.1"/>
    </source>
</evidence>
<comment type="caution">
    <text evidence="2">The sequence shown here is derived from an EMBL/GenBank/DDBJ whole genome shotgun (WGS) entry which is preliminary data.</text>
</comment>
<evidence type="ECO:0000313" key="3">
    <source>
        <dbReference type="Proteomes" id="UP000536624"/>
    </source>
</evidence>
<name>A0A7X5WX66_STRMQ</name>
<dbReference type="EMBL" id="JAALLH010000001">
    <property type="protein sequence ID" value="NIY62658.1"/>
    <property type="molecule type" value="Genomic_DNA"/>
</dbReference>
<evidence type="ECO:0000256" key="1">
    <source>
        <dbReference type="SAM" id="MobiDB-lite"/>
    </source>
</evidence>
<sequence length="101" mass="10853">MAQQPKPSALTSMPLRPNVLLYAVVSMPVDSRSWSAHEGKPRRDTGARLSGAGNLTLDDKAVSPAARARRGGLQPFMTRRQISMVVAVAWARSSPGEQAAR</sequence>
<dbReference type="AlphaFoldDB" id="A0A7X5WX66"/>
<organism evidence="2 3">
    <name type="scientific">Streptomyces malaysiensis</name>
    <dbReference type="NCBI Taxonomy" id="92644"/>
    <lineage>
        <taxon>Bacteria</taxon>
        <taxon>Bacillati</taxon>
        <taxon>Actinomycetota</taxon>
        <taxon>Actinomycetes</taxon>
        <taxon>Kitasatosporales</taxon>
        <taxon>Streptomycetaceae</taxon>
        <taxon>Streptomyces</taxon>
        <taxon>Streptomyces violaceusniger group</taxon>
    </lineage>
</organism>
<gene>
    <name evidence="2" type="ORF">SMALB_0578</name>
</gene>
<feature type="compositionally biased region" description="Basic and acidic residues" evidence="1">
    <location>
        <begin position="35"/>
        <end position="46"/>
    </location>
</feature>
<reference evidence="2 3" key="1">
    <citation type="submission" date="2020-02" db="EMBL/GenBank/DDBJ databases">
        <title>Streptomyces malaysiensis DSM14702 (JHCC583434, PFL_A843) Genome sequencing and assembly.</title>
        <authorList>
            <person name="Samborskyy M."/>
        </authorList>
    </citation>
    <scope>NUCLEOTIDE SEQUENCE [LARGE SCALE GENOMIC DNA]</scope>
    <source>
        <strain evidence="2 3">DSM 14702</strain>
    </source>
</reference>
<dbReference type="Proteomes" id="UP000536624">
    <property type="component" value="Unassembled WGS sequence"/>
</dbReference>
<protein>
    <submittedName>
        <fullName evidence="2">Uncharacterized protein</fullName>
    </submittedName>
</protein>
<accession>A0A7X5WX66</accession>
<feature type="region of interest" description="Disordered" evidence="1">
    <location>
        <begin position="31"/>
        <end position="56"/>
    </location>
</feature>